<accession>A0AAV7UJF6</accession>
<organism evidence="2 3">
    <name type="scientific">Pleurodeles waltl</name>
    <name type="common">Iberian ribbed newt</name>
    <dbReference type="NCBI Taxonomy" id="8319"/>
    <lineage>
        <taxon>Eukaryota</taxon>
        <taxon>Metazoa</taxon>
        <taxon>Chordata</taxon>
        <taxon>Craniata</taxon>
        <taxon>Vertebrata</taxon>
        <taxon>Euteleostomi</taxon>
        <taxon>Amphibia</taxon>
        <taxon>Batrachia</taxon>
        <taxon>Caudata</taxon>
        <taxon>Salamandroidea</taxon>
        <taxon>Salamandridae</taxon>
        <taxon>Pleurodelinae</taxon>
        <taxon>Pleurodeles</taxon>
    </lineage>
</organism>
<dbReference type="EMBL" id="JANPWB010000005">
    <property type="protein sequence ID" value="KAJ1187793.1"/>
    <property type="molecule type" value="Genomic_DNA"/>
</dbReference>
<proteinExistence type="predicted"/>
<reference evidence="2" key="1">
    <citation type="journal article" date="2022" name="bioRxiv">
        <title>Sequencing and chromosome-scale assembly of the giantPleurodeles waltlgenome.</title>
        <authorList>
            <person name="Brown T."/>
            <person name="Elewa A."/>
            <person name="Iarovenko S."/>
            <person name="Subramanian E."/>
            <person name="Araus A.J."/>
            <person name="Petzold A."/>
            <person name="Susuki M."/>
            <person name="Suzuki K.-i.T."/>
            <person name="Hayashi T."/>
            <person name="Toyoda A."/>
            <person name="Oliveira C."/>
            <person name="Osipova E."/>
            <person name="Leigh N.D."/>
            <person name="Simon A."/>
            <person name="Yun M.H."/>
        </authorList>
    </citation>
    <scope>NUCLEOTIDE SEQUENCE</scope>
    <source>
        <strain evidence="2">20211129_DDA</strain>
        <tissue evidence="2">Liver</tissue>
    </source>
</reference>
<feature type="region of interest" description="Disordered" evidence="1">
    <location>
        <begin position="87"/>
        <end position="114"/>
    </location>
</feature>
<protein>
    <submittedName>
        <fullName evidence="2">Uncharacterized protein</fullName>
    </submittedName>
</protein>
<sequence length="114" mass="11974">MVILTAPAIGVVQCSCGDPPPGITDPVEGFGPRLGQKESVAMHREGSGLLGRRERIKHTKGGLGCMLSWTPAEGAVRLVQAAEPAVPHSPLPWVMSGEASEPSDRRCRLKLGPA</sequence>
<evidence type="ECO:0000313" key="2">
    <source>
        <dbReference type="EMBL" id="KAJ1187793.1"/>
    </source>
</evidence>
<comment type="caution">
    <text evidence="2">The sequence shown here is derived from an EMBL/GenBank/DDBJ whole genome shotgun (WGS) entry which is preliminary data.</text>
</comment>
<feature type="non-terminal residue" evidence="2">
    <location>
        <position position="114"/>
    </location>
</feature>
<dbReference type="AlphaFoldDB" id="A0AAV7UJF6"/>
<gene>
    <name evidence="2" type="ORF">NDU88_004563</name>
</gene>
<keyword evidence="3" id="KW-1185">Reference proteome</keyword>
<dbReference type="Proteomes" id="UP001066276">
    <property type="component" value="Chromosome 3_1"/>
</dbReference>
<evidence type="ECO:0000256" key="1">
    <source>
        <dbReference type="SAM" id="MobiDB-lite"/>
    </source>
</evidence>
<name>A0AAV7UJF6_PLEWA</name>
<evidence type="ECO:0000313" key="3">
    <source>
        <dbReference type="Proteomes" id="UP001066276"/>
    </source>
</evidence>